<feature type="compositionally biased region" description="Polar residues" evidence="1">
    <location>
        <begin position="116"/>
        <end position="136"/>
    </location>
</feature>
<gene>
    <name evidence="2" type="ORF">FOL47_010064</name>
</gene>
<dbReference type="AlphaFoldDB" id="A0A7J6MQF1"/>
<feature type="region of interest" description="Disordered" evidence="1">
    <location>
        <begin position="112"/>
        <end position="150"/>
    </location>
</feature>
<organism evidence="2 3">
    <name type="scientific">Perkinsus chesapeaki</name>
    <name type="common">Clam parasite</name>
    <name type="synonym">Perkinsus andrewsi</name>
    <dbReference type="NCBI Taxonomy" id="330153"/>
    <lineage>
        <taxon>Eukaryota</taxon>
        <taxon>Sar</taxon>
        <taxon>Alveolata</taxon>
        <taxon>Perkinsozoa</taxon>
        <taxon>Perkinsea</taxon>
        <taxon>Perkinsida</taxon>
        <taxon>Perkinsidae</taxon>
        <taxon>Perkinsus</taxon>
    </lineage>
</organism>
<sequence length="568" mass="62729">MAILRICSLLPHVMGIIQSGHFGAWCVLRRQDEGNTSNLAVYQQTDKERSDPSLDKCSTNITDLEEAFIMLDGTHTAIKTEETTGQERSSDHLQIYKEITETPKAADLFHAHEGTPRSQDSATSSDGLGGTSTRSVTDTERGEVISGLTSPEDFSYVADFEISSHEDGPSLLPSEDPSGDDVSEFQSPPAAVEPAKATHAVVVDVDVVPPVDKVGVDEVSLLETRDPRDAEEQQCVCQVSRSNIKPMSGRTFVVLKVHVEEQLRSMPSALEENEENNSKLASYSSVAIRRLRQSVDGSSSTIEQFLETLLDYSKALHILTPKLKLKDDTKKYLRIDYYPPQAREALRLVRSRLSDSEVAELLKRWALRVTDGMFQGDADNTFTASRRVEQQLLVSELLVEVTGEDAKAQDIIIAAIIECLLLHTNTDTKLGEDLSQGETAATCENLLALSRLLCRLVHIVGPERLGSLTTEPSWIEPLAKLNTRLVSYKQDFPQAIGLILLALPLTEANQYIDNCRDEQVASLIVPSPVRGAHQIQRYNWAASSRDTMQDLALAEHASRVVDRLNINA</sequence>
<keyword evidence="3" id="KW-1185">Reference proteome</keyword>
<dbReference type="EMBL" id="JAAPAO010000075">
    <property type="protein sequence ID" value="KAF4673805.1"/>
    <property type="molecule type" value="Genomic_DNA"/>
</dbReference>
<dbReference type="Proteomes" id="UP000591131">
    <property type="component" value="Unassembled WGS sequence"/>
</dbReference>
<comment type="caution">
    <text evidence="2">The sequence shown here is derived from an EMBL/GenBank/DDBJ whole genome shotgun (WGS) entry which is preliminary data.</text>
</comment>
<evidence type="ECO:0000256" key="1">
    <source>
        <dbReference type="SAM" id="MobiDB-lite"/>
    </source>
</evidence>
<protein>
    <submittedName>
        <fullName evidence="2">Uncharacterized protein</fullName>
    </submittedName>
</protein>
<accession>A0A7J6MQF1</accession>
<name>A0A7J6MQF1_PERCH</name>
<dbReference type="OrthoDB" id="433200at2759"/>
<feature type="region of interest" description="Disordered" evidence="1">
    <location>
        <begin position="165"/>
        <end position="196"/>
    </location>
</feature>
<evidence type="ECO:0000313" key="3">
    <source>
        <dbReference type="Proteomes" id="UP000591131"/>
    </source>
</evidence>
<evidence type="ECO:0000313" key="2">
    <source>
        <dbReference type="EMBL" id="KAF4673805.1"/>
    </source>
</evidence>
<proteinExistence type="predicted"/>
<reference evidence="2 3" key="1">
    <citation type="submission" date="2020-04" db="EMBL/GenBank/DDBJ databases">
        <title>Perkinsus chesapeaki whole genome sequence.</title>
        <authorList>
            <person name="Bogema D.R."/>
        </authorList>
    </citation>
    <scope>NUCLEOTIDE SEQUENCE [LARGE SCALE GENOMIC DNA]</scope>
    <source>
        <strain evidence="2">ATCC PRA-425</strain>
    </source>
</reference>